<dbReference type="InParanoid" id="V4WEF4"/>
<evidence type="ECO:0000313" key="2">
    <source>
        <dbReference type="Proteomes" id="UP000030687"/>
    </source>
</evidence>
<sequence>MGSCKIPSQLKKFLFLVSNETECDEIYQSHSHPVYANEIKKNVSLAFLNFFYKTKICLNPFLNGTGSRRIPSHWEKLSSLEWTEVQHQV</sequence>
<evidence type="ECO:0000313" key="1">
    <source>
        <dbReference type="EMBL" id="ESR64924.1"/>
    </source>
</evidence>
<dbReference type="KEGG" id="cic:CICLE_v10010041mg"/>
<dbReference type="AlphaFoldDB" id="V4WEF4"/>
<protein>
    <submittedName>
        <fullName evidence="1">Uncharacterized protein</fullName>
    </submittedName>
</protein>
<gene>
    <name evidence="1" type="ORF">CICLE_v10010041mg</name>
</gene>
<reference evidence="1 2" key="1">
    <citation type="submission" date="2013-10" db="EMBL/GenBank/DDBJ databases">
        <authorList>
            <consortium name="International Citrus Genome Consortium"/>
            <person name="Jenkins J."/>
            <person name="Schmutz J."/>
            <person name="Prochnik S."/>
            <person name="Rokhsar D."/>
            <person name="Gmitter F."/>
            <person name="Ollitrault P."/>
            <person name="Machado M."/>
            <person name="Talon M."/>
            <person name="Wincker P."/>
            <person name="Jaillon O."/>
            <person name="Morgante M."/>
        </authorList>
    </citation>
    <scope>NUCLEOTIDE SEQUENCE</scope>
    <source>
        <strain evidence="2">cv. Clemenules</strain>
    </source>
</reference>
<organism evidence="1 2">
    <name type="scientific">Citrus clementina</name>
    <name type="common">Clementine</name>
    <name type="synonym">Citrus deliciosa x Citrus sinensis</name>
    <dbReference type="NCBI Taxonomy" id="85681"/>
    <lineage>
        <taxon>Eukaryota</taxon>
        <taxon>Viridiplantae</taxon>
        <taxon>Streptophyta</taxon>
        <taxon>Embryophyta</taxon>
        <taxon>Tracheophyta</taxon>
        <taxon>Spermatophyta</taxon>
        <taxon>Magnoliopsida</taxon>
        <taxon>eudicotyledons</taxon>
        <taxon>Gunneridae</taxon>
        <taxon>Pentapetalae</taxon>
        <taxon>rosids</taxon>
        <taxon>malvids</taxon>
        <taxon>Sapindales</taxon>
        <taxon>Rutaceae</taxon>
        <taxon>Aurantioideae</taxon>
        <taxon>Citrus</taxon>
    </lineage>
</organism>
<accession>V4WEF4</accession>
<dbReference type="EMBL" id="KI535697">
    <property type="protein sequence ID" value="ESR64924.1"/>
    <property type="molecule type" value="Genomic_DNA"/>
</dbReference>
<proteinExistence type="predicted"/>
<name>V4WEF4_CITCL</name>
<dbReference type="Proteomes" id="UP000030687">
    <property type="component" value="Unassembled WGS sequence"/>
</dbReference>
<keyword evidence="2" id="KW-1185">Reference proteome</keyword>
<dbReference type="Gramene" id="ESR64924">
    <property type="protein sequence ID" value="ESR64924"/>
    <property type="gene ID" value="CICLE_v10010041mg"/>
</dbReference>